<keyword evidence="1" id="KW-0175">Coiled coil</keyword>
<name>A0ABY8U5I1_TETOB</name>
<proteinExistence type="predicted"/>
<keyword evidence="4" id="KW-1185">Reference proteome</keyword>
<gene>
    <name evidence="3" type="ORF">OEZ85_013363</name>
</gene>
<feature type="region of interest" description="Disordered" evidence="2">
    <location>
        <begin position="1"/>
        <end position="35"/>
    </location>
</feature>
<evidence type="ECO:0000256" key="1">
    <source>
        <dbReference type="SAM" id="Coils"/>
    </source>
</evidence>
<dbReference type="EMBL" id="CP126214">
    <property type="protein sequence ID" value="WIA16708.1"/>
    <property type="molecule type" value="Genomic_DNA"/>
</dbReference>
<dbReference type="Proteomes" id="UP001244341">
    <property type="component" value="Chromosome 7b"/>
</dbReference>
<sequence length="561" mass="60791">MAGAWMSERPRQLAVPAPYGSSSARPSSSKGPDTIRALREKLSEFKNENSLLGSLVKDLKTERDGLSNKLAATTKQLAESNGKAACASLEAQNVNKGQRRLQAEVERLSSVVHSHSVRLQKSKQQQQELEDVALDLRQELEDTKQQLAQAQQAAQAAQQRNAAAEAKMMAAGLGPLPKMGPTAEQLVINSTQRIKELTEELAAAKADAQQQHETSQQQLQQCEARWQQQLAAAQTSAQQAQQTAEQQRQQQEAQLQRQAGQLAASEQQVKQLQELLVGAQARAADGQALAQAKQELQHLKQDMLCQSQALQQQVVSLQGQLAEAQLQHAAATSQLLQQLTQAERQAAAAQREKQELTAALVALRQQESGRRLAAGEAAAKAERVRGELVKCVGELQVQLDAAAAAGQQQAQQLSRLRALEAAAGGAREEAGEARRQLVELATVSMRELREQVANEAAAITGLPEGTAADLPAPVSTYIKVLEHAVCDCEERCKQLLQEALTAQQQEREARTELAVAREQQAAAQRALQQQTQRLLAAERMRLADLQQQASAAVLVVLMAVA</sequence>
<feature type="coiled-coil region" evidence="1">
    <location>
        <begin position="119"/>
        <end position="366"/>
    </location>
</feature>
<accession>A0ABY8U5I1</accession>
<feature type="compositionally biased region" description="Low complexity" evidence="2">
    <location>
        <begin position="16"/>
        <end position="32"/>
    </location>
</feature>
<evidence type="ECO:0000256" key="2">
    <source>
        <dbReference type="SAM" id="MobiDB-lite"/>
    </source>
</evidence>
<reference evidence="3 4" key="1">
    <citation type="submission" date="2023-05" db="EMBL/GenBank/DDBJ databases">
        <title>A 100% complete, gapless, phased diploid assembly of the Scenedesmus obliquus UTEX 3031 genome.</title>
        <authorList>
            <person name="Biondi T.C."/>
            <person name="Hanschen E.R."/>
            <person name="Kwon T."/>
            <person name="Eng W."/>
            <person name="Kruse C.P.S."/>
            <person name="Koehler S.I."/>
            <person name="Kunde Y."/>
            <person name="Gleasner C.D."/>
            <person name="You Mak K.T."/>
            <person name="Polle J."/>
            <person name="Hovde B.T."/>
            <person name="Starkenburg S.R."/>
        </authorList>
    </citation>
    <scope>NUCLEOTIDE SEQUENCE [LARGE SCALE GENOMIC DNA]</scope>
    <source>
        <strain evidence="3 4">DOE0152z</strain>
    </source>
</reference>
<evidence type="ECO:0000313" key="3">
    <source>
        <dbReference type="EMBL" id="WIA16708.1"/>
    </source>
</evidence>
<protein>
    <submittedName>
        <fullName evidence="3">Uncharacterized protein</fullName>
    </submittedName>
</protein>
<feature type="coiled-coil region" evidence="1">
    <location>
        <begin position="492"/>
        <end position="548"/>
    </location>
</feature>
<organism evidence="3 4">
    <name type="scientific">Tetradesmus obliquus</name>
    <name type="common">Green alga</name>
    <name type="synonym">Acutodesmus obliquus</name>
    <dbReference type="NCBI Taxonomy" id="3088"/>
    <lineage>
        <taxon>Eukaryota</taxon>
        <taxon>Viridiplantae</taxon>
        <taxon>Chlorophyta</taxon>
        <taxon>core chlorophytes</taxon>
        <taxon>Chlorophyceae</taxon>
        <taxon>CS clade</taxon>
        <taxon>Sphaeropleales</taxon>
        <taxon>Scenedesmaceae</taxon>
        <taxon>Tetradesmus</taxon>
    </lineage>
</organism>
<evidence type="ECO:0000313" key="4">
    <source>
        <dbReference type="Proteomes" id="UP001244341"/>
    </source>
</evidence>